<feature type="domain" description="4'-phosphopantetheinyl transferase" evidence="3">
    <location>
        <begin position="150"/>
        <end position="252"/>
    </location>
</feature>
<evidence type="ECO:0000313" key="6">
    <source>
        <dbReference type="Proteomes" id="UP000007322"/>
    </source>
</evidence>
<evidence type="ECO:0000259" key="4">
    <source>
        <dbReference type="Pfam" id="PF22624"/>
    </source>
</evidence>
<dbReference type="EMBL" id="CP003002">
    <property type="protein sequence ID" value="AEO54614.1"/>
    <property type="molecule type" value="Genomic_DNA"/>
</dbReference>
<proteinExistence type="predicted"/>
<protein>
    <recommendedName>
        <fullName evidence="1">holo-[acyl-carrier-protein] synthase</fullName>
        <ecNumber evidence="1">2.7.8.7</ecNumber>
    </recommendedName>
</protein>
<evidence type="ECO:0000256" key="2">
    <source>
        <dbReference type="ARBA" id="ARBA00022679"/>
    </source>
</evidence>
<dbReference type="VEuPathDB" id="FungiDB:MYCTH_2054613"/>
<organism evidence="5 6">
    <name type="scientific">Thermothelomyces thermophilus (strain ATCC 42464 / BCRC 31852 / DSM 1799)</name>
    <name type="common">Sporotrichum thermophile</name>
    <dbReference type="NCBI Taxonomy" id="573729"/>
    <lineage>
        <taxon>Eukaryota</taxon>
        <taxon>Fungi</taxon>
        <taxon>Dikarya</taxon>
        <taxon>Ascomycota</taxon>
        <taxon>Pezizomycotina</taxon>
        <taxon>Sordariomycetes</taxon>
        <taxon>Sordariomycetidae</taxon>
        <taxon>Sordariales</taxon>
        <taxon>Chaetomiaceae</taxon>
        <taxon>Thermothelomyces</taxon>
    </lineage>
</organism>
<dbReference type="Proteomes" id="UP000007322">
    <property type="component" value="Chromosome 1"/>
</dbReference>
<dbReference type="GO" id="GO:0005829">
    <property type="term" value="C:cytosol"/>
    <property type="evidence" value="ECO:0007669"/>
    <property type="project" value="TreeGrafter"/>
</dbReference>
<dbReference type="GO" id="GO:0019878">
    <property type="term" value="P:lysine biosynthetic process via aminoadipic acid"/>
    <property type="evidence" value="ECO:0007669"/>
    <property type="project" value="TreeGrafter"/>
</dbReference>
<feature type="domain" description="4'-phosphopantetheinyl transferase N-terminal" evidence="4">
    <location>
        <begin position="36"/>
        <end position="129"/>
    </location>
</feature>
<dbReference type="eggNOG" id="ENOG502SA2B">
    <property type="taxonomic scope" value="Eukaryota"/>
</dbReference>
<dbReference type="InParanoid" id="G2Q5I1"/>
<accession>G2Q5I1</accession>
<dbReference type="PANTHER" id="PTHR12215:SF10">
    <property type="entry name" value="L-AMINOADIPATE-SEMIALDEHYDE DEHYDROGENASE-PHOSPHOPANTETHEINYL TRANSFERASE"/>
    <property type="match status" value="1"/>
</dbReference>
<dbReference type="Pfam" id="PF22624">
    <property type="entry name" value="AASDHPPT_N"/>
    <property type="match status" value="1"/>
</dbReference>
<dbReference type="Gene3D" id="3.90.470.20">
    <property type="entry name" value="4'-phosphopantetheinyl transferase domain"/>
    <property type="match status" value="1"/>
</dbReference>
<dbReference type="OMA" id="HRTCRIP"/>
<dbReference type="PANTHER" id="PTHR12215">
    <property type="entry name" value="PHOSPHOPANTETHEINE TRANSFERASE"/>
    <property type="match status" value="1"/>
</dbReference>
<reference evidence="5 6" key="1">
    <citation type="journal article" date="2011" name="Nat. Biotechnol.">
        <title>Comparative genomic analysis of the thermophilic biomass-degrading fungi Myceliophthora thermophila and Thielavia terrestris.</title>
        <authorList>
            <person name="Berka R.M."/>
            <person name="Grigoriev I.V."/>
            <person name="Otillar R."/>
            <person name="Salamov A."/>
            <person name="Grimwood J."/>
            <person name="Reid I."/>
            <person name="Ishmael N."/>
            <person name="John T."/>
            <person name="Darmond C."/>
            <person name="Moisan M.-C."/>
            <person name="Henrissat B."/>
            <person name="Coutinho P.M."/>
            <person name="Lombard V."/>
            <person name="Natvig D.O."/>
            <person name="Lindquist E."/>
            <person name="Schmutz J."/>
            <person name="Lucas S."/>
            <person name="Harris P."/>
            <person name="Powlowski J."/>
            <person name="Bellemare A."/>
            <person name="Taylor D."/>
            <person name="Butler G."/>
            <person name="de Vries R.P."/>
            <person name="Allijn I.E."/>
            <person name="van den Brink J."/>
            <person name="Ushinsky S."/>
            <person name="Storms R."/>
            <person name="Powell A.J."/>
            <person name="Paulsen I.T."/>
            <person name="Elbourne L.D.H."/>
            <person name="Baker S.E."/>
            <person name="Magnuson J."/>
            <person name="LaBoissiere S."/>
            <person name="Clutterbuck A.J."/>
            <person name="Martinez D."/>
            <person name="Wogulis M."/>
            <person name="de Leon A.L."/>
            <person name="Rey M.W."/>
            <person name="Tsang A."/>
        </authorList>
    </citation>
    <scope>NUCLEOTIDE SEQUENCE [LARGE SCALE GENOMIC DNA]</scope>
    <source>
        <strain evidence="6">ATCC 42464 / BCRC 31852 / DSM 1799</strain>
    </source>
</reference>
<dbReference type="InterPro" id="IPR037143">
    <property type="entry name" value="4-PPantetheinyl_Trfase_dom_sf"/>
</dbReference>
<dbReference type="SUPFAM" id="SSF56214">
    <property type="entry name" value="4'-phosphopantetheinyl transferase"/>
    <property type="match status" value="2"/>
</dbReference>
<dbReference type="STRING" id="573729.G2Q5I1"/>
<dbReference type="HOGENOM" id="CLU_031126_0_0_1"/>
<evidence type="ECO:0000256" key="1">
    <source>
        <dbReference type="ARBA" id="ARBA00013172"/>
    </source>
</evidence>
<name>G2Q5I1_THET4</name>
<dbReference type="EC" id="2.7.8.7" evidence="1"/>
<dbReference type="GeneID" id="11508361"/>
<sequence>MTPPSTSPIPILGQWILDTRSWYPEVEKVHQLETHASRAFSLLSHATRSQVLRYVRPPDAKMALASALLKHYAVAKLSRARIPWSRVVATGFTAPPGGGTKPVYVDPATGTQPVFFNVSHQAGIVAIVAVAAGGAGEEGKGEEEEEEVVQVGVDVVSPAERRARDHEYIAANGWAAFVDMHAEVLGHGEVAYLKHQVPAADDDDGDDGRLRAFYALWALRESYLKLGGTGLVADWVRDLEFRGFRTPSPTPGWDSPAREEEGQVLRDIGIWLRGDKVEDVDMCLRSIGPDFMIATAVRTPGRKAARLGSALGPYEVLSLEGVLDFAEASG</sequence>
<dbReference type="AlphaFoldDB" id="G2Q5I1"/>
<dbReference type="GO" id="GO:0008897">
    <property type="term" value="F:holo-[acyl-carrier-protein] synthase activity"/>
    <property type="evidence" value="ECO:0007669"/>
    <property type="project" value="UniProtKB-EC"/>
</dbReference>
<keyword evidence="2" id="KW-0808">Transferase</keyword>
<dbReference type="OrthoDB" id="26719at2759"/>
<keyword evidence="6" id="KW-1185">Reference proteome</keyword>
<dbReference type="RefSeq" id="XP_003659859.1">
    <property type="nucleotide sequence ID" value="XM_003659811.1"/>
</dbReference>
<gene>
    <name evidence="5" type="ORF">MYCTH_2054613</name>
</gene>
<dbReference type="InterPro" id="IPR055066">
    <property type="entry name" value="AASDHPPT_N"/>
</dbReference>
<dbReference type="GO" id="GO:0000287">
    <property type="term" value="F:magnesium ion binding"/>
    <property type="evidence" value="ECO:0007669"/>
    <property type="project" value="InterPro"/>
</dbReference>
<evidence type="ECO:0000259" key="3">
    <source>
        <dbReference type="Pfam" id="PF01648"/>
    </source>
</evidence>
<evidence type="ECO:0000313" key="5">
    <source>
        <dbReference type="EMBL" id="AEO54614.1"/>
    </source>
</evidence>
<dbReference type="KEGG" id="mtm:MYCTH_2054613"/>
<dbReference type="InterPro" id="IPR050559">
    <property type="entry name" value="P-Pant_transferase_sf"/>
</dbReference>
<dbReference type="Pfam" id="PF01648">
    <property type="entry name" value="ACPS"/>
    <property type="match status" value="1"/>
</dbReference>
<dbReference type="InterPro" id="IPR008278">
    <property type="entry name" value="4-PPantetheinyl_Trfase_dom"/>
</dbReference>